<dbReference type="RefSeq" id="WP_169855472.1">
    <property type="nucleotide sequence ID" value="NZ_JAAQYK010000002.1"/>
</dbReference>
<dbReference type="AlphaFoldDB" id="A0A7Y1LD66"/>
<proteinExistence type="predicted"/>
<evidence type="ECO:0008006" key="3">
    <source>
        <dbReference type="Google" id="ProtNLM"/>
    </source>
</evidence>
<reference evidence="1 2" key="1">
    <citation type="journal article" date="2020" name="Front. Microbiol.">
        <title>Genetic Organization of the aprX-lipA2 Operon Affects the Proteolytic Potential of Pseudomonas Species in Milk.</title>
        <authorList>
            <person name="Maier C."/>
            <person name="Huptas C."/>
            <person name="von Neubeck M."/>
            <person name="Scherer S."/>
            <person name="Wenning M."/>
            <person name="Lucking G."/>
        </authorList>
    </citation>
    <scope>NUCLEOTIDE SEQUENCE [LARGE SCALE GENOMIC DNA]</scope>
    <source>
        <strain evidence="1 2">WS 4997</strain>
    </source>
</reference>
<evidence type="ECO:0000313" key="1">
    <source>
        <dbReference type="EMBL" id="NNA43827.1"/>
    </source>
</evidence>
<organism evidence="1 2">
    <name type="scientific">Pseudomonas lactis</name>
    <dbReference type="NCBI Taxonomy" id="1615674"/>
    <lineage>
        <taxon>Bacteria</taxon>
        <taxon>Pseudomonadati</taxon>
        <taxon>Pseudomonadota</taxon>
        <taxon>Gammaproteobacteria</taxon>
        <taxon>Pseudomonadales</taxon>
        <taxon>Pseudomonadaceae</taxon>
        <taxon>Pseudomonas</taxon>
    </lineage>
</organism>
<gene>
    <name evidence="1" type="ORF">HBO18_06745</name>
</gene>
<name>A0A7Y1LD66_9PSED</name>
<accession>A0A7Y1LD66</accession>
<dbReference type="Proteomes" id="UP000583279">
    <property type="component" value="Unassembled WGS sequence"/>
</dbReference>
<dbReference type="EMBL" id="JAAQYK010000002">
    <property type="protein sequence ID" value="NNA43827.1"/>
    <property type="molecule type" value="Genomic_DNA"/>
</dbReference>
<sequence length="168" mass="18460">MATKALTTKLIKELGNELSKTGFLAIAYSNVGIPRSTFYFWKNQAEELAKEYPTRENVPAEDQLLLEFLDTIQISRAKAGKKMTDAAFKAAQTDGHLALKILERIFRHESEFAPPVYREGTDDAPAGDNGTGIALIPSMGSDNDLDQLLQQQQSDALLLAKTKTSELG</sequence>
<evidence type="ECO:0000313" key="2">
    <source>
        <dbReference type="Proteomes" id="UP000583279"/>
    </source>
</evidence>
<protein>
    <recommendedName>
        <fullName evidence="3">Homeodomain phBC6A51-type domain-containing protein</fullName>
    </recommendedName>
</protein>
<comment type="caution">
    <text evidence="1">The sequence shown here is derived from an EMBL/GenBank/DDBJ whole genome shotgun (WGS) entry which is preliminary data.</text>
</comment>